<comment type="similarity">
    <text evidence="2 7">Belongs to the battenin family.</text>
</comment>
<comment type="subcellular location">
    <subcellularLocation>
        <location evidence="1">Endomembrane system</location>
        <topology evidence="1">Multi-pass membrane protein</topology>
    </subcellularLocation>
    <subcellularLocation>
        <location evidence="7">Lysosome membrane</location>
        <topology evidence="7">Multi-pass membrane protein</topology>
    </subcellularLocation>
</comment>
<dbReference type="RefSeq" id="XP_031783319.1">
    <property type="nucleotide sequence ID" value="XM_031927459.2"/>
</dbReference>
<evidence type="ECO:0000256" key="3">
    <source>
        <dbReference type="ARBA" id="ARBA00022448"/>
    </source>
</evidence>
<feature type="transmembrane region" description="Helical" evidence="7">
    <location>
        <begin position="294"/>
        <end position="311"/>
    </location>
</feature>
<dbReference type="GO" id="GO:0051453">
    <property type="term" value="P:regulation of intracellular pH"/>
    <property type="evidence" value="ECO:0007669"/>
    <property type="project" value="TreeGrafter"/>
</dbReference>
<feature type="transmembrane region" description="Helical" evidence="7">
    <location>
        <begin position="208"/>
        <end position="229"/>
    </location>
</feature>
<dbReference type="PANTHER" id="PTHR10981:SF0">
    <property type="entry name" value="BATTENIN"/>
    <property type="match status" value="1"/>
</dbReference>
<evidence type="ECO:0000256" key="7">
    <source>
        <dbReference type="RuleBase" id="RU361113"/>
    </source>
</evidence>
<dbReference type="GeneID" id="100118289"/>
<dbReference type="InterPro" id="IPR036259">
    <property type="entry name" value="MFS_trans_sf"/>
</dbReference>
<dbReference type="CTD" id="1201"/>
<feature type="transmembrane region" description="Helical" evidence="7">
    <location>
        <begin position="173"/>
        <end position="196"/>
    </location>
</feature>
<evidence type="ECO:0000256" key="5">
    <source>
        <dbReference type="ARBA" id="ARBA00022989"/>
    </source>
</evidence>
<evidence type="ECO:0000256" key="4">
    <source>
        <dbReference type="ARBA" id="ARBA00022692"/>
    </source>
</evidence>
<organism evidence="8 9">
    <name type="scientific">Nasonia vitripennis</name>
    <name type="common">Parasitic wasp</name>
    <dbReference type="NCBI Taxonomy" id="7425"/>
    <lineage>
        <taxon>Eukaryota</taxon>
        <taxon>Metazoa</taxon>
        <taxon>Ecdysozoa</taxon>
        <taxon>Arthropoda</taxon>
        <taxon>Hexapoda</taxon>
        <taxon>Insecta</taxon>
        <taxon>Pterygota</taxon>
        <taxon>Neoptera</taxon>
        <taxon>Endopterygota</taxon>
        <taxon>Hymenoptera</taxon>
        <taxon>Apocrita</taxon>
        <taxon>Proctotrupomorpha</taxon>
        <taxon>Chalcidoidea</taxon>
        <taxon>Pteromalidae</taxon>
        <taxon>Pteromalinae</taxon>
        <taxon>Nasonia</taxon>
    </lineage>
</organism>
<evidence type="ECO:0000313" key="8">
    <source>
        <dbReference type="EnsemblMetazoa" id="XP_031783319"/>
    </source>
</evidence>
<dbReference type="PIRSF" id="PIRSF015974">
    <property type="entry name" value="CLN3_BTN1"/>
    <property type="match status" value="1"/>
</dbReference>
<sequence>MYVREDEACPELLLDDTNEEERERRLQLLGSLPRNAMSSSKKKQMEAVATSKNNFRVDLDSEATTGWRNLLAFWILGLCNNYGYVVMLSAAHDILHEHDAEEVVSNNATTNATGVRNCNTLSTGAILLADILPSVAIKLTAPFLPYFVHMRMGSCVVFSAAGFLLVSLSNTRWLAITGVVVTSLSSGLGEVTLLSYSHRYTKNVISTWSSGTGGAGVIGAASYMGLRYFFTAADSLLLMLVVPIVQALTFWLIMTHPEPNIALVVESGGIGSQEQIIEAPKMSVGEKLKLVPGLMKYMIPLGLVYLFEYFINQGLYELIQFDNTFIGHADQYRWLQTDYQIGVFLSRSSVNFISINKIWLMSVLQLANVVLLTFEAVYWYIPNIWIVFALVLWEGLLGGAAYVNTFYRMSKEVPWEQREVSMGIASMADSIGIALAGWASMPVHNAICKLPSPTRLGS</sequence>
<accession>A0A7M7QA63</accession>
<dbReference type="InParanoid" id="A0A7M7QA63"/>
<evidence type="ECO:0000256" key="6">
    <source>
        <dbReference type="ARBA" id="ARBA00023136"/>
    </source>
</evidence>
<dbReference type="FunCoup" id="A0A7M7QA63">
    <property type="interactions" value="131"/>
</dbReference>
<dbReference type="SUPFAM" id="SSF103473">
    <property type="entry name" value="MFS general substrate transporter"/>
    <property type="match status" value="1"/>
</dbReference>
<dbReference type="Proteomes" id="UP000002358">
    <property type="component" value="Chromosome 3"/>
</dbReference>
<keyword evidence="7" id="KW-0458">Lysosome</keyword>
<dbReference type="GO" id="GO:0007040">
    <property type="term" value="P:lysosome organization"/>
    <property type="evidence" value="ECO:0007669"/>
    <property type="project" value="TreeGrafter"/>
</dbReference>
<dbReference type="InterPro" id="IPR003492">
    <property type="entry name" value="Battenin_disease_Cln3"/>
</dbReference>
<dbReference type="GO" id="GO:0012505">
    <property type="term" value="C:endomembrane system"/>
    <property type="evidence" value="ECO:0007669"/>
    <property type="project" value="UniProtKB-SubCell"/>
</dbReference>
<proteinExistence type="inferred from homology"/>
<dbReference type="KEGG" id="nvi:100118289"/>
<keyword evidence="4 7" id="KW-0812">Transmembrane</keyword>
<feature type="transmembrane region" description="Helical" evidence="7">
    <location>
        <begin position="143"/>
        <end position="166"/>
    </location>
</feature>
<keyword evidence="6 7" id="KW-0472">Membrane</keyword>
<evidence type="ECO:0000313" key="9">
    <source>
        <dbReference type="Proteomes" id="UP000002358"/>
    </source>
</evidence>
<name>A0A7M7QA63_NASVI</name>
<feature type="transmembrane region" description="Helical" evidence="7">
    <location>
        <begin position="236"/>
        <end position="254"/>
    </location>
</feature>
<dbReference type="PRINTS" id="PR01315">
    <property type="entry name" value="BATTENIN"/>
</dbReference>
<dbReference type="GO" id="GO:0005765">
    <property type="term" value="C:lysosomal membrane"/>
    <property type="evidence" value="ECO:0007669"/>
    <property type="project" value="UniProtKB-SubCell"/>
</dbReference>
<dbReference type="EnsemblMetazoa" id="XM_031927459">
    <property type="protein sequence ID" value="XP_031783319"/>
    <property type="gene ID" value="LOC100118289"/>
</dbReference>
<keyword evidence="3" id="KW-0813">Transport</keyword>
<dbReference type="Pfam" id="PF02487">
    <property type="entry name" value="CLN3"/>
    <property type="match status" value="2"/>
</dbReference>
<keyword evidence="5 7" id="KW-1133">Transmembrane helix</keyword>
<evidence type="ECO:0000256" key="2">
    <source>
        <dbReference type="ARBA" id="ARBA00007467"/>
    </source>
</evidence>
<feature type="transmembrane region" description="Helical" evidence="7">
    <location>
        <begin position="358"/>
        <end position="378"/>
    </location>
</feature>
<keyword evidence="9" id="KW-1185">Reference proteome</keyword>
<dbReference type="OrthoDB" id="5965864at2759"/>
<dbReference type="Gene3D" id="1.20.1250.20">
    <property type="entry name" value="MFS general substrate transporter like domains"/>
    <property type="match status" value="1"/>
</dbReference>
<dbReference type="FunFam" id="1.20.1250.20:FF:000427">
    <property type="entry name" value="Battenin"/>
    <property type="match status" value="1"/>
</dbReference>
<dbReference type="PANTHER" id="PTHR10981">
    <property type="entry name" value="BATTENIN"/>
    <property type="match status" value="1"/>
</dbReference>
<reference evidence="8" key="1">
    <citation type="submission" date="2021-01" db="UniProtKB">
        <authorList>
            <consortium name="EnsemblMetazoa"/>
        </authorList>
    </citation>
    <scope>IDENTIFICATION</scope>
</reference>
<dbReference type="InterPro" id="IPR018460">
    <property type="entry name" value="Battenin_disease_Cln3_subgr"/>
</dbReference>
<dbReference type="AlphaFoldDB" id="A0A7M7QA63"/>
<protein>
    <recommendedName>
        <fullName evidence="7">Battenin</fullName>
    </recommendedName>
</protein>
<evidence type="ECO:0000256" key="1">
    <source>
        <dbReference type="ARBA" id="ARBA00004127"/>
    </source>
</evidence>
<feature type="transmembrane region" description="Helical" evidence="7">
    <location>
        <begin position="384"/>
        <end position="403"/>
    </location>
</feature>